<comment type="caution">
    <text evidence="2">The sequence shown here is derived from an EMBL/GenBank/DDBJ whole genome shotgun (WGS) entry which is preliminary data.</text>
</comment>
<name>A0A9D2LBH0_9MICO</name>
<dbReference type="AlphaFoldDB" id="A0A9D2LBH0"/>
<dbReference type="Pfam" id="PF00144">
    <property type="entry name" value="Beta-lactamase"/>
    <property type="match status" value="1"/>
</dbReference>
<dbReference type="EMBL" id="DWZH01000024">
    <property type="protein sequence ID" value="HJB09564.1"/>
    <property type="molecule type" value="Genomic_DNA"/>
</dbReference>
<organism evidence="2 3">
    <name type="scientific">Candidatus Brachybacterium merdavium</name>
    <dbReference type="NCBI Taxonomy" id="2838513"/>
    <lineage>
        <taxon>Bacteria</taxon>
        <taxon>Bacillati</taxon>
        <taxon>Actinomycetota</taxon>
        <taxon>Actinomycetes</taxon>
        <taxon>Micrococcales</taxon>
        <taxon>Dermabacteraceae</taxon>
        <taxon>Brachybacterium</taxon>
    </lineage>
</organism>
<dbReference type="InterPro" id="IPR001466">
    <property type="entry name" value="Beta-lactam-related"/>
</dbReference>
<protein>
    <submittedName>
        <fullName evidence="2">Beta-lactamase family protein</fullName>
    </submittedName>
</protein>
<reference evidence="2" key="2">
    <citation type="submission" date="2021-04" db="EMBL/GenBank/DDBJ databases">
        <authorList>
            <person name="Gilroy R."/>
        </authorList>
    </citation>
    <scope>NUCLEOTIDE SEQUENCE</scope>
    <source>
        <strain evidence="2">ChiHjej13B12-24818</strain>
    </source>
</reference>
<dbReference type="PANTHER" id="PTHR43283">
    <property type="entry name" value="BETA-LACTAMASE-RELATED"/>
    <property type="match status" value="1"/>
</dbReference>
<accession>A0A9D2LBH0</accession>
<dbReference type="InterPro" id="IPR050789">
    <property type="entry name" value="Diverse_Enzym_Activities"/>
</dbReference>
<evidence type="ECO:0000313" key="3">
    <source>
        <dbReference type="Proteomes" id="UP000823823"/>
    </source>
</evidence>
<proteinExistence type="predicted"/>
<feature type="domain" description="Beta-lactamase-related" evidence="1">
    <location>
        <begin position="37"/>
        <end position="250"/>
    </location>
</feature>
<dbReference type="Gene3D" id="3.40.710.10">
    <property type="entry name" value="DD-peptidase/beta-lactamase superfamily"/>
    <property type="match status" value="1"/>
</dbReference>
<dbReference type="SUPFAM" id="SSF56601">
    <property type="entry name" value="beta-lactamase/transpeptidase-like"/>
    <property type="match status" value="1"/>
</dbReference>
<dbReference type="InterPro" id="IPR012338">
    <property type="entry name" value="Beta-lactam/transpept-like"/>
</dbReference>
<sequence>MSALDLLDEFGFEAAAIVIGPEGVRARRGDLHLPRPWRSVTKTVTGYAMAIALQEDRVALDDEAGPPGATLRHLLTHASGLFYESARTLQAPGLRRHYSNYGIDEAARHFERATGRDFAGWVRERVIDPLGMTGTEWSGSPSVGAVGPIADLALLAAETLRPTLLETRWHREATTAQLPELVGIMPGFGKQDPNPFGLGFEVRGAKSPHWTGAANSESTFGHFGMRGTAYWVDPIADLALVMGTSHDFCEAHREVMPRLGDAVLQELARP</sequence>
<dbReference type="PANTHER" id="PTHR43283:SF15">
    <property type="entry name" value="CONSERVED PROTEIN"/>
    <property type="match status" value="1"/>
</dbReference>
<dbReference type="Proteomes" id="UP000823823">
    <property type="component" value="Unassembled WGS sequence"/>
</dbReference>
<gene>
    <name evidence="2" type="ORF">H9786_03370</name>
</gene>
<evidence type="ECO:0000313" key="2">
    <source>
        <dbReference type="EMBL" id="HJB09564.1"/>
    </source>
</evidence>
<reference evidence="2" key="1">
    <citation type="journal article" date="2021" name="PeerJ">
        <title>Extensive microbial diversity within the chicken gut microbiome revealed by metagenomics and culture.</title>
        <authorList>
            <person name="Gilroy R."/>
            <person name="Ravi A."/>
            <person name="Getino M."/>
            <person name="Pursley I."/>
            <person name="Horton D.L."/>
            <person name="Alikhan N.F."/>
            <person name="Baker D."/>
            <person name="Gharbi K."/>
            <person name="Hall N."/>
            <person name="Watson M."/>
            <person name="Adriaenssens E.M."/>
            <person name="Foster-Nyarko E."/>
            <person name="Jarju S."/>
            <person name="Secka A."/>
            <person name="Antonio M."/>
            <person name="Oren A."/>
            <person name="Chaudhuri R.R."/>
            <person name="La Ragione R."/>
            <person name="Hildebrand F."/>
            <person name="Pallen M.J."/>
        </authorList>
    </citation>
    <scope>NUCLEOTIDE SEQUENCE</scope>
    <source>
        <strain evidence="2">ChiHjej13B12-24818</strain>
    </source>
</reference>
<evidence type="ECO:0000259" key="1">
    <source>
        <dbReference type="Pfam" id="PF00144"/>
    </source>
</evidence>